<dbReference type="PANTHER" id="PTHR46130:SF3">
    <property type="entry name" value="CHROMOSOME UNDETERMINED SCAFFOLD_33, WHOLE GENOME SHOTGUN SEQUENCE"/>
    <property type="match status" value="1"/>
</dbReference>
<evidence type="ECO:0000256" key="5">
    <source>
        <dbReference type="SAM" id="Phobius"/>
    </source>
</evidence>
<feature type="compositionally biased region" description="Polar residues" evidence="4">
    <location>
        <begin position="1068"/>
        <end position="1086"/>
    </location>
</feature>
<proteinExistence type="predicted"/>
<feature type="compositionally biased region" description="Basic and acidic residues" evidence="4">
    <location>
        <begin position="3309"/>
        <end position="3324"/>
    </location>
</feature>
<accession>A0A0G4EHA3</accession>
<organism evidence="6 7">
    <name type="scientific">Vitrella brassicaformis (strain CCMP3155)</name>
    <dbReference type="NCBI Taxonomy" id="1169540"/>
    <lineage>
        <taxon>Eukaryota</taxon>
        <taxon>Sar</taxon>
        <taxon>Alveolata</taxon>
        <taxon>Colpodellida</taxon>
        <taxon>Vitrellaceae</taxon>
        <taxon>Vitrella</taxon>
    </lineage>
</organism>
<protein>
    <recommendedName>
        <fullName evidence="8">GPS domain-containing protein</fullName>
    </recommendedName>
</protein>
<feature type="compositionally biased region" description="Basic and acidic residues" evidence="4">
    <location>
        <begin position="3444"/>
        <end position="3462"/>
    </location>
</feature>
<evidence type="ECO:0008006" key="8">
    <source>
        <dbReference type="Google" id="ProtNLM"/>
    </source>
</evidence>
<dbReference type="EMBL" id="CDMY01000240">
    <property type="protein sequence ID" value="CEL95871.1"/>
    <property type="molecule type" value="Genomic_DNA"/>
</dbReference>
<keyword evidence="3" id="KW-1015">Disulfide bond</keyword>
<feature type="region of interest" description="Disordered" evidence="4">
    <location>
        <begin position="3293"/>
        <end position="3324"/>
    </location>
</feature>
<feature type="compositionally biased region" description="Acidic residues" evidence="4">
    <location>
        <begin position="3298"/>
        <end position="3307"/>
    </location>
</feature>
<dbReference type="GO" id="GO:0007166">
    <property type="term" value="P:cell surface receptor signaling pathway"/>
    <property type="evidence" value="ECO:0007669"/>
    <property type="project" value="TreeGrafter"/>
</dbReference>
<name>A0A0G4EHA3_VITBC</name>
<keyword evidence="5" id="KW-1133">Transmembrane helix</keyword>
<dbReference type="GO" id="GO:0005615">
    <property type="term" value="C:extracellular space"/>
    <property type="evidence" value="ECO:0007669"/>
    <property type="project" value="TreeGrafter"/>
</dbReference>
<keyword evidence="1" id="KW-0732">Signal</keyword>
<evidence type="ECO:0000313" key="6">
    <source>
        <dbReference type="EMBL" id="CEL95871.1"/>
    </source>
</evidence>
<keyword evidence="5" id="KW-0472">Membrane</keyword>
<keyword evidence="7" id="KW-1185">Reference proteome</keyword>
<keyword evidence="5" id="KW-0812">Transmembrane</keyword>
<keyword evidence="2" id="KW-0677">Repeat</keyword>
<gene>
    <name evidence="6" type="ORF">Vbra_1137</name>
</gene>
<dbReference type="VEuPathDB" id="CryptoDB:Vbra_1137"/>
<sequence>MRRLIAPFSHGGIVLPAAFVAVLLLSLASAAVPLLVSVSYVKSPSDASRSILAPEIDMEFDANIQLGTGSIRFEAAGGQVAYTIDVTSPTAEQFQVPPPTGAVLKIRVAAPLQAFTTYTLVLDGNLVVDAAATADAYVNNPSGELTFDTAGPPSVFGFDFSPADVREFVEGREYSVTVQGSDLNATTDRLIVQDADRECGDASASLVTGMTPGSVADFASIGWVDVSTPLQNLTGQNEYQVFNTSSPLSFTALHLSDRRVRACVCSRHVVSRCDVSIRQYTVEVLQGNGLITLRGIPTVTAPLSRTLMSGEIHSATMRTDLWSSSVFNLTMLAQMRIMPSSVNCGDPDSHLQRPDLVNRPRPLMYPSYLEHDSVANVTSIVWEDVAVQGYGSFRVCICPNNLDGCNEGQDFTTQVADITLEGPALGAAEWRCVLGLICRVQITGNPPSALNGTRLVTRPIEEACGDTERESMRHRGFPDDGLSAPSEGGSGGLFLVDSRPLSQSVVTGQYRLCWCGNTQCHASNIILPDLYSVDVGNLTIDGVPSQGVVLCWLGITASGVGSSAYDVDAVDKCWLHVGGRGLQVEDRLKLADLSDECASPSTPAGLPAGEAFQTPLAVAVNATTGTATAAFDIDIGDLPLLAFRSTPDIGFVYTQPGYSLGSMDGWPQALTLEDAKNVTKAVYAATLTSTSTIEPRGCAAACLRRFWCRSFDLYAAGAASRRCVLYSLDMAQLVSTSNATLTFSPPGPPETVTHYDIISRSQAITGFKYTQTIGNLILSVYDRSPVNQWDCGVDSVDGCDLTVTGGAVEISAMLNTKFGDPDLGCGPSSVLTDPSLFFDRPTPSVVNPLGHEVLLVGSAIGLSVLDVDYGMPTKPGRFLICAPYGSTDDPALPDYREVGLISLVGANSSALFVHPAGPAPLLLSIIGVGFTETYRLSALPPDPPTTIPSTADEIAECGSAQWAAAGSLAGKVAEANVSADGRNATFGFGVVTSPGIYQLCLCDEDDCDDPSSFTHPAGLLVVQGAREHGNYTCAIDSNCTVAIEGWHLNQSDSLAIFEADANATSQCGDPDLQPSTVLSPSNIDQPSPSPHPLDTSRAIFDMGEISDSGSYLLCYCTHAASGCDASSESHIISAGRLSVAQPQGSRQWWVEAGQNMTIGVEGAYLSNQDRLAILEDSAGCGKSAYSPMVAASQPLSPSTGFNLYTNDSLLLFPIPAFVTTGRGLVCWGHMSGAWVPVGYVHVESEGGAVCGDGITMCPDEECDDGRNDGGERCSAFCKIEDSWEVLPTTWTSEVNAEALMALGGDALYSVGLGYHMRPVCGDGTCVRSEQCDDGNTVDGDGCSARCHIETGYLCGSTGGVSRCASLCGDAVVAARETCDDGNRFSHDGCSATCDTEPNWSCSPHAPLSEDRIPVPAVCVPNCSSVGANDTAVICPATPPPPPAATLAWYSCDGDASDGPSVVAASGCADLDAPHLCVPVLDPAPVAAEWDAAYRLFTVTFDKLLQLPSSANAADMGTCPLDLTNTAAVCVWRDQVTAEVLGGPKMQHFFPLMVGDNNTPVTPPVSDSFVPLDLQVDFPPLVGCNNRVWFTLRNVSAPAWPWAHIHWTALHFTAVTEDGGHLAISHAMMYVQLLRVQTVLNAFVGKTGVSLATTDLMPLFFGLDEINRTSSIVYAFRVEVSVAVSGEKGSTDFEVTLLPRTEVFESSGINLRVELMPSQQYHHLDPAEEAWWMNSVPFPCLTTTDTRVAMPNDTQWTAHRYQVLLGGEVSLTPVNLTFPASPLLQQHIAIPPASLPPGLYMYINVSVTQRFYRVPKRKEVDPVLPVVSPPADRGRDKPIYDINATTTEEPPEDENAMTTTGAPDEEGRQLQTVEAVTGGAGGEASSLLWGLGDLVEEDEALTDEPILGRAEVTFTVRIVENGLKNRVEIGAPMHIGPECPLVVHIATQHPIPQSAVHNDTRLVVSCRFLPLTRLPFLVSDDPPWPQPAPENLFISLQIYAQNCTDMLTRADETNTDPVEETWWKIDKPPAGWIEVKASIEMASLAHAHPVIDPSTAYTFVNDSGLSSNAFLLPPRPLAKAPVNASAPADLPSSLHVDVPTVSHIVVNDTDDEPPLVEPQQDGSFSAVQGQPCHRTRLREPQCTIVDPLAETEIGLAVPTDESLACPLVSSAAPRVLLTAPLDPSFGRDVSLTPSQESRKGIDSYAVEFRQSDLTSRWEMPYRLRLHEGHSIGEMVPNLPPVNGRIDVTLTDGPAYSFLSVFEITHTGWIDPEMPNDIGSPLSFSFYTCILSTSPDFVTVARQLPLHHTEYVSSPTILARLPAGSVTDRPTDRSWVMVWGRARDVFGAVSEAAVLEAINVGLTTGERGMNATDRAMRDLRVVSDMSHTGQLLAGVTATVRATTSGDIPYSPRMVNDTLQTLRTIQARVGCAPVDWSRAQTAQVTELLSHDLFQATAATHAASLILDILRHTVHCTSFADIPLSFVDMLGEALGGMADLAARLTYPGEPPVDEENPYEQTPADPEAAAILASVLSVQRIFANKSLELLTPDGPPMTLLANPLVTMRVQMSSVRTMTDPLANDTDLQSLPMAYRRVPARPPCTLSTVPWMGGSLLMTLSTHDSPSSCSHGLVLPRYELYEAFRESSSVTLDNETVGNVSLVAERWRDDPGGGGVSSSPSVRMLRDNASGYMPETDLPTTSRLSELVFLTAHLPSGAPLPVTDMSLPLLVWLPTSKPVSQGLMDSRQSVACRSREGADDEWSERGCRAVQVRSDGVTCACTRLAQHAAFPPSQLHPRKAAPVMALEPDEVKLQTPWVPAFVIFMLLVLLIALAVLARRRDLSAYPYLGDLSLIFIKTHLERTPLIGRLSRERMRAKPTGTISGRVWGEDYQAEGVLTGRRARKRKSAREQFSSAIEAEAKDLLMGIVKETEAFEQDAGVWFGWCRLSAVIDALPILQNPALQRRFTCRRLGILLSPTDPVGWLDLPEMLDEASHVVEQNRKFLLPVYSPPNGLLPVQTLLLVFFRVLAEHVEDEIWEDLIPPMESQLWGLTFAEVRRRVVMQVFHRRLDQASQVIQKYWTARKHQKVDEERRRPIVSLLAGDLPSPSLRFADLSRAPPSRPPEVEHEAELAMLRQAVMAPEPPPPPPRPGEFLPSAMLPAFAGEEPFGDEEEEEVSELSEQPPEHPLITFRTSEVGELDLMEEGSEGAAGVFAEPSALDVKGTGKKSPTRRREVVSEEEGVDRLMRDTMLVLREARKAAGYRQRRVSIGIAPEQPRTEDEYFGGIKTDVFEAMLEAPLRPESEEGGEEETSEEATAHTAEESEVSEQDKWRLAAYQESTRVIAPREAAWMGQRYPVVIEVQLSTDPRLAGEATPSPSMRRGMVLQPRRDEKMSEAEEEAEMPPPVAPEDLTPFLFSVQADQKGLDFRLSAVDNDDGAGAPTTVLRSTRSRHDVEMEVSAQKDRDTQRPRGPSRATGVTR</sequence>
<feature type="region of interest" description="Disordered" evidence="4">
    <location>
        <begin position="3362"/>
        <end position="3405"/>
    </location>
</feature>
<evidence type="ECO:0000256" key="4">
    <source>
        <dbReference type="SAM" id="MobiDB-lite"/>
    </source>
</evidence>
<dbReference type="OrthoDB" id="409374at2759"/>
<dbReference type="InterPro" id="IPR011936">
    <property type="entry name" value="Myxo_disulph_rpt"/>
</dbReference>
<evidence type="ECO:0000256" key="2">
    <source>
        <dbReference type="ARBA" id="ARBA00022737"/>
    </source>
</evidence>
<evidence type="ECO:0000313" key="7">
    <source>
        <dbReference type="Proteomes" id="UP000041254"/>
    </source>
</evidence>
<feature type="region of interest" description="Disordered" evidence="4">
    <location>
        <begin position="1824"/>
        <end position="1866"/>
    </location>
</feature>
<feature type="region of interest" description="Disordered" evidence="4">
    <location>
        <begin position="1068"/>
        <end position="1093"/>
    </location>
</feature>
<feature type="transmembrane region" description="Helical" evidence="5">
    <location>
        <begin position="2811"/>
        <end position="2831"/>
    </location>
</feature>
<dbReference type="GO" id="GO:0006508">
    <property type="term" value="P:proteolysis"/>
    <property type="evidence" value="ECO:0007669"/>
    <property type="project" value="TreeGrafter"/>
</dbReference>
<dbReference type="NCBIfam" id="TIGR02232">
    <property type="entry name" value="myxo_disulf_rpt"/>
    <property type="match status" value="2"/>
</dbReference>
<dbReference type="InParanoid" id="A0A0G4EHA3"/>
<dbReference type="Proteomes" id="UP000041254">
    <property type="component" value="Unassembled WGS sequence"/>
</dbReference>
<dbReference type="InterPro" id="IPR043543">
    <property type="entry name" value="PAPPA/PAPPA2"/>
</dbReference>
<dbReference type="PANTHER" id="PTHR46130">
    <property type="entry name" value="LAMGL DOMAIN-CONTAINING PROTEIN"/>
    <property type="match status" value="1"/>
</dbReference>
<dbReference type="GO" id="GO:0004222">
    <property type="term" value="F:metalloendopeptidase activity"/>
    <property type="evidence" value="ECO:0007669"/>
    <property type="project" value="TreeGrafter"/>
</dbReference>
<reference evidence="6 7" key="1">
    <citation type="submission" date="2014-11" db="EMBL/GenBank/DDBJ databases">
        <authorList>
            <person name="Zhu J."/>
            <person name="Qi W."/>
            <person name="Song R."/>
        </authorList>
    </citation>
    <scope>NUCLEOTIDE SEQUENCE [LARGE SCALE GENOMIC DNA]</scope>
</reference>
<evidence type="ECO:0000256" key="3">
    <source>
        <dbReference type="ARBA" id="ARBA00023157"/>
    </source>
</evidence>
<dbReference type="Pfam" id="PF13948">
    <property type="entry name" value="DUF4215"/>
    <property type="match status" value="2"/>
</dbReference>
<evidence type="ECO:0000256" key="1">
    <source>
        <dbReference type="ARBA" id="ARBA00022729"/>
    </source>
</evidence>
<feature type="region of interest" description="Disordered" evidence="4">
    <location>
        <begin position="3425"/>
        <end position="3474"/>
    </location>
</feature>